<evidence type="ECO:0000313" key="1">
    <source>
        <dbReference type="EMBL" id="AKB12119.1"/>
    </source>
</evidence>
<dbReference type="EMBL" id="CP009501">
    <property type="protein sequence ID" value="AKB12119.1"/>
    <property type="molecule type" value="Genomic_DNA"/>
</dbReference>
<proteinExistence type="predicted"/>
<dbReference type="RefSeq" id="WP_181952206.1">
    <property type="nucleotide sequence ID" value="NZ_CP009501.1"/>
</dbReference>
<protein>
    <submittedName>
        <fullName evidence="1">Uncharacterized protein</fullName>
    </submittedName>
</protein>
<accession>A0A0E3H8C6</accession>
<reference evidence="1 2" key="1">
    <citation type="submission" date="2014-07" db="EMBL/GenBank/DDBJ databases">
        <title>Methanogenic archaea and the global carbon cycle.</title>
        <authorList>
            <person name="Henriksen J.R."/>
            <person name="Luke J."/>
            <person name="Reinhart S."/>
            <person name="Benedict M.N."/>
            <person name="Youngblut N.D."/>
            <person name="Metcalf M.E."/>
            <person name="Whitaker R.J."/>
            <person name="Metcalf W.W."/>
        </authorList>
    </citation>
    <scope>NUCLEOTIDE SEQUENCE [LARGE SCALE GENOMIC DNA]</scope>
    <source>
        <strain evidence="2">ATCC 43570 / DSM 1825 / OCM 12 / VKM B-1830 / TM-1</strain>
    </source>
</reference>
<dbReference type="KEGG" id="mthr:MSTHT_0361"/>
<dbReference type="GeneID" id="58788031"/>
<organism evidence="1 2">
    <name type="scientific">Methanosarcina thermophila (strain ATCC 43570 / DSM 1825 / OCM 12 / VKM B-1830 / TM-1)</name>
    <dbReference type="NCBI Taxonomy" id="523844"/>
    <lineage>
        <taxon>Archaea</taxon>
        <taxon>Methanobacteriati</taxon>
        <taxon>Methanobacteriota</taxon>
        <taxon>Stenosarchaea group</taxon>
        <taxon>Methanomicrobia</taxon>
        <taxon>Methanosarcinales</taxon>
        <taxon>Methanosarcinaceae</taxon>
        <taxon>Methanosarcina</taxon>
    </lineage>
</organism>
<evidence type="ECO:0000313" key="2">
    <source>
        <dbReference type="Proteomes" id="UP000066529"/>
    </source>
</evidence>
<dbReference type="HOGENOM" id="CLU_2911516_0_0_2"/>
<dbReference type="PATRIC" id="fig|523844.20.peg.468"/>
<gene>
    <name evidence="1" type="ORF">MSTHT_0361</name>
</gene>
<sequence>MKDLNLLKRKLDEMSVNELYEYVKENYPENEDIGIGSKKLIIRRILNLERNRINAEEA</sequence>
<dbReference type="AlphaFoldDB" id="A0A0E3H8C6"/>
<dbReference type="Proteomes" id="UP000066529">
    <property type="component" value="Chromosome"/>
</dbReference>
<name>A0A0E3H8C6_METTT</name>
<dbReference type="OrthoDB" id="137800at2157"/>